<evidence type="ECO:0000256" key="2">
    <source>
        <dbReference type="ARBA" id="ARBA00023125"/>
    </source>
</evidence>
<dbReference type="InterPro" id="IPR036390">
    <property type="entry name" value="WH_DNA-bd_sf"/>
</dbReference>
<keyword evidence="6" id="KW-1185">Reference proteome</keyword>
<dbReference type="PANTHER" id="PTHR39515:SF2">
    <property type="entry name" value="HTH-TYPE TRANSCRIPTIONAL REGULATOR RV0880"/>
    <property type="match status" value="1"/>
</dbReference>
<dbReference type="InterPro" id="IPR052526">
    <property type="entry name" value="HTH-type_Bedaq_tolerance"/>
</dbReference>
<comment type="caution">
    <text evidence="5">The sequence shown here is derived from an EMBL/GenBank/DDBJ whole genome shotgun (WGS) entry which is preliminary data.</text>
</comment>
<gene>
    <name evidence="5" type="ORF">V2S66_12435</name>
</gene>
<reference evidence="5 6" key="1">
    <citation type="submission" date="2023-12" db="EMBL/GenBank/DDBJ databases">
        <title>Streptomyces sp. V4-01.</title>
        <authorList>
            <person name="Somphong A."/>
            <person name="Phongsopitanun W."/>
        </authorList>
    </citation>
    <scope>NUCLEOTIDE SEQUENCE [LARGE SCALE GENOMIC DNA]</scope>
    <source>
        <strain evidence="5 6">V4-01</strain>
    </source>
</reference>
<evidence type="ECO:0000313" key="5">
    <source>
        <dbReference type="EMBL" id="MEE4542774.1"/>
    </source>
</evidence>
<organism evidence="5 6">
    <name type="scientific">Actinacidiphila polyblastidii</name>
    <dbReference type="NCBI Taxonomy" id="3110430"/>
    <lineage>
        <taxon>Bacteria</taxon>
        <taxon>Bacillati</taxon>
        <taxon>Actinomycetota</taxon>
        <taxon>Actinomycetes</taxon>
        <taxon>Kitasatosporales</taxon>
        <taxon>Streptomycetaceae</taxon>
        <taxon>Actinacidiphila</taxon>
    </lineage>
</organism>
<dbReference type="Pfam" id="PF01047">
    <property type="entry name" value="MarR"/>
    <property type="match status" value="1"/>
</dbReference>
<dbReference type="SMART" id="SM00347">
    <property type="entry name" value="HTH_MARR"/>
    <property type="match status" value="1"/>
</dbReference>
<dbReference type="PROSITE" id="PS50995">
    <property type="entry name" value="HTH_MARR_2"/>
    <property type="match status" value="1"/>
</dbReference>
<evidence type="ECO:0000256" key="3">
    <source>
        <dbReference type="ARBA" id="ARBA00023163"/>
    </source>
</evidence>
<dbReference type="Gene3D" id="1.10.10.10">
    <property type="entry name" value="Winged helix-like DNA-binding domain superfamily/Winged helix DNA-binding domain"/>
    <property type="match status" value="1"/>
</dbReference>
<dbReference type="PROSITE" id="PS01117">
    <property type="entry name" value="HTH_MARR_1"/>
    <property type="match status" value="1"/>
</dbReference>
<keyword evidence="2" id="KW-0238">DNA-binding</keyword>
<dbReference type="InterPro" id="IPR036388">
    <property type="entry name" value="WH-like_DNA-bd_sf"/>
</dbReference>
<evidence type="ECO:0000256" key="1">
    <source>
        <dbReference type="ARBA" id="ARBA00023015"/>
    </source>
</evidence>
<dbReference type="RefSeq" id="WP_330794711.1">
    <property type="nucleotide sequence ID" value="NZ_JAZEWV010000008.1"/>
</dbReference>
<proteinExistence type="predicted"/>
<dbReference type="PANTHER" id="PTHR39515">
    <property type="entry name" value="CONSERVED PROTEIN"/>
    <property type="match status" value="1"/>
</dbReference>
<dbReference type="SUPFAM" id="SSF46785">
    <property type="entry name" value="Winged helix' DNA-binding domain"/>
    <property type="match status" value="1"/>
</dbReference>
<sequence length="167" mass="17669">MTDTDGRGAPSAARAQPSSAAVARLRLIVARLYRQLAQASSDDLDLTYAQLSALARVQAHGPVRLGELAALEQVAAPSLTRTLRPLAAAGLISKEADPTDGRSLLVSITAEGGAHLDRIRRARSELLARRMSRLSPEQSDTLLAALPVLELLLTEQETTPAPQAPPP</sequence>
<evidence type="ECO:0000259" key="4">
    <source>
        <dbReference type="PROSITE" id="PS50995"/>
    </source>
</evidence>
<accession>A0ABU7PAD7</accession>
<dbReference type="Proteomes" id="UP001344658">
    <property type="component" value="Unassembled WGS sequence"/>
</dbReference>
<protein>
    <submittedName>
        <fullName evidence="5">MarR family transcriptional regulator</fullName>
    </submittedName>
</protein>
<keyword evidence="3" id="KW-0804">Transcription</keyword>
<dbReference type="InterPro" id="IPR023187">
    <property type="entry name" value="Tscrpt_reg_MarR-type_CS"/>
</dbReference>
<dbReference type="EMBL" id="JAZEWV010000008">
    <property type="protein sequence ID" value="MEE4542774.1"/>
    <property type="molecule type" value="Genomic_DNA"/>
</dbReference>
<name>A0ABU7PAD7_9ACTN</name>
<dbReference type="InterPro" id="IPR000835">
    <property type="entry name" value="HTH_MarR-typ"/>
</dbReference>
<evidence type="ECO:0000313" key="6">
    <source>
        <dbReference type="Proteomes" id="UP001344658"/>
    </source>
</evidence>
<feature type="domain" description="HTH marR-type" evidence="4">
    <location>
        <begin position="19"/>
        <end position="151"/>
    </location>
</feature>
<keyword evidence="1" id="KW-0805">Transcription regulation</keyword>